<evidence type="ECO:0000313" key="1">
    <source>
        <dbReference type="EMBL" id="KAF7280455.1"/>
    </source>
</evidence>
<protein>
    <submittedName>
        <fullName evidence="1">Uncharacterized protein</fullName>
    </submittedName>
</protein>
<dbReference type="Proteomes" id="UP000625711">
    <property type="component" value="Unassembled WGS sequence"/>
</dbReference>
<proteinExistence type="predicted"/>
<dbReference type="EMBL" id="JAACXV010000295">
    <property type="protein sequence ID" value="KAF7280455.1"/>
    <property type="molecule type" value="Genomic_DNA"/>
</dbReference>
<reference evidence="1" key="1">
    <citation type="submission" date="2020-08" db="EMBL/GenBank/DDBJ databases">
        <title>Genome sequencing and assembly of the red palm weevil Rhynchophorus ferrugineus.</title>
        <authorList>
            <person name="Dias G.B."/>
            <person name="Bergman C.M."/>
            <person name="Manee M."/>
        </authorList>
    </citation>
    <scope>NUCLEOTIDE SEQUENCE</scope>
    <source>
        <strain evidence="1">AA-2017</strain>
        <tissue evidence="1">Whole larva</tissue>
    </source>
</reference>
<sequence length="115" mass="13200">MFYVVIFISRRLIDANTDLVPAASLPTRENRPRAFSGMEDRKGRRNKFESGILSRPVTHYRGGLCGRFIGYLLTIEYRRPPPRLVGRLHDVIQQVRLNFVLLSLREGNVGFVGQN</sequence>
<name>A0A834MHP4_RHYFE</name>
<evidence type="ECO:0000313" key="2">
    <source>
        <dbReference type="Proteomes" id="UP000625711"/>
    </source>
</evidence>
<accession>A0A834MHP4</accession>
<dbReference type="AlphaFoldDB" id="A0A834MHP4"/>
<organism evidence="1 2">
    <name type="scientific">Rhynchophorus ferrugineus</name>
    <name type="common">Red palm weevil</name>
    <name type="synonym">Curculio ferrugineus</name>
    <dbReference type="NCBI Taxonomy" id="354439"/>
    <lineage>
        <taxon>Eukaryota</taxon>
        <taxon>Metazoa</taxon>
        <taxon>Ecdysozoa</taxon>
        <taxon>Arthropoda</taxon>
        <taxon>Hexapoda</taxon>
        <taxon>Insecta</taxon>
        <taxon>Pterygota</taxon>
        <taxon>Neoptera</taxon>
        <taxon>Endopterygota</taxon>
        <taxon>Coleoptera</taxon>
        <taxon>Polyphaga</taxon>
        <taxon>Cucujiformia</taxon>
        <taxon>Curculionidae</taxon>
        <taxon>Dryophthorinae</taxon>
        <taxon>Rhynchophorus</taxon>
    </lineage>
</organism>
<keyword evidence="2" id="KW-1185">Reference proteome</keyword>
<comment type="caution">
    <text evidence="1">The sequence shown here is derived from an EMBL/GenBank/DDBJ whole genome shotgun (WGS) entry which is preliminary data.</text>
</comment>
<gene>
    <name evidence="1" type="ORF">GWI33_005851</name>
</gene>